<dbReference type="RefSeq" id="WP_378262874.1">
    <property type="nucleotide sequence ID" value="NZ_JBHSIT010000013.1"/>
</dbReference>
<feature type="transmembrane region" description="Helical" evidence="2">
    <location>
        <begin position="178"/>
        <end position="198"/>
    </location>
</feature>
<keyword evidence="2" id="KW-0472">Membrane</keyword>
<evidence type="ECO:0000313" key="3">
    <source>
        <dbReference type="EMBL" id="MFC4912699.1"/>
    </source>
</evidence>
<evidence type="ECO:0000256" key="1">
    <source>
        <dbReference type="SAM" id="MobiDB-lite"/>
    </source>
</evidence>
<reference evidence="4" key="1">
    <citation type="journal article" date="2019" name="Int. J. Syst. Evol. Microbiol.">
        <title>The Global Catalogue of Microorganisms (GCM) 10K type strain sequencing project: providing services to taxonomists for standard genome sequencing and annotation.</title>
        <authorList>
            <consortium name="The Broad Institute Genomics Platform"/>
            <consortium name="The Broad Institute Genome Sequencing Center for Infectious Disease"/>
            <person name="Wu L."/>
            <person name="Ma J."/>
        </authorList>
    </citation>
    <scope>NUCLEOTIDE SEQUENCE [LARGE SCALE GENOMIC DNA]</scope>
    <source>
        <strain evidence="4">KLKA75</strain>
    </source>
</reference>
<feature type="region of interest" description="Disordered" evidence="1">
    <location>
        <begin position="1"/>
        <end position="34"/>
    </location>
</feature>
<dbReference type="Proteomes" id="UP001595872">
    <property type="component" value="Unassembled WGS sequence"/>
</dbReference>
<feature type="compositionally biased region" description="Basic residues" evidence="1">
    <location>
        <begin position="25"/>
        <end position="34"/>
    </location>
</feature>
<name>A0ABV9U944_9ACTN</name>
<organism evidence="3 4">
    <name type="scientific">Actinomadura gamaensis</name>
    <dbReference type="NCBI Taxonomy" id="1763541"/>
    <lineage>
        <taxon>Bacteria</taxon>
        <taxon>Bacillati</taxon>
        <taxon>Actinomycetota</taxon>
        <taxon>Actinomycetes</taxon>
        <taxon>Streptosporangiales</taxon>
        <taxon>Thermomonosporaceae</taxon>
        <taxon>Actinomadura</taxon>
    </lineage>
</organism>
<keyword evidence="2" id="KW-1133">Transmembrane helix</keyword>
<protein>
    <submittedName>
        <fullName evidence="3">Uncharacterized protein</fullName>
    </submittedName>
</protein>
<feature type="transmembrane region" description="Helical" evidence="2">
    <location>
        <begin position="117"/>
        <end position="140"/>
    </location>
</feature>
<evidence type="ECO:0000256" key="2">
    <source>
        <dbReference type="SAM" id="Phobius"/>
    </source>
</evidence>
<dbReference type="EMBL" id="JBHSIT010000013">
    <property type="protein sequence ID" value="MFC4912699.1"/>
    <property type="molecule type" value="Genomic_DNA"/>
</dbReference>
<gene>
    <name evidence="3" type="ORF">ACFPCY_35745</name>
</gene>
<evidence type="ECO:0000313" key="4">
    <source>
        <dbReference type="Proteomes" id="UP001595872"/>
    </source>
</evidence>
<feature type="transmembrane region" description="Helical" evidence="2">
    <location>
        <begin position="72"/>
        <end position="97"/>
    </location>
</feature>
<sequence>MAETPSGPFAGGGGGPGRGGTPRGGRPRPHPVARSFRCRHAVRPALPPPSRYSDFLVMHEAADHPDAAARRLWLIGLGAAFVAGVLAFGSAYVIRVVSGVPVPAFVDRTLTPGGAGIAYGICSAAVTLQLTALAQILIATADRPVRAFLWTGGFLVVLVTVLPLLVGGPVEATTATALLNLGGGAADVAVLAAAASVLGPPPRFFDL</sequence>
<keyword evidence="2" id="KW-0812">Transmembrane</keyword>
<accession>A0ABV9U944</accession>
<feature type="compositionally biased region" description="Gly residues" evidence="1">
    <location>
        <begin position="9"/>
        <end position="23"/>
    </location>
</feature>
<comment type="caution">
    <text evidence="3">The sequence shown here is derived from an EMBL/GenBank/DDBJ whole genome shotgun (WGS) entry which is preliminary data.</text>
</comment>
<feature type="transmembrane region" description="Helical" evidence="2">
    <location>
        <begin position="147"/>
        <end position="166"/>
    </location>
</feature>
<keyword evidence="4" id="KW-1185">Reference proteome</keyword>
<proteinExistence type="predicted"/>